<dbReference type="HOGENOM" id="CLU_3051199_0_0_1"/>
<feature type="region of interest" description="Disordered" evidence="1">
    <location>
        <begin position="1"/>
        <end position="23"/>
    </location>
</feature>
<organism evidence="2 3">
    <name type="scientific">Piloderma croceum (strain F 1598)</name>
    <dbReference type="NCBI Taxonomy" id="765440"/>
    <lineage>
        <taxon>Eukaryota</taxon>
        <taxon>Fungi</taxon>
        <taxon>Dikarya</taxon>
        <taxon>Basidiomycota</taxon>
        <taxon>Agaricomycotina</taxon>
        <taxon>Agaricomycetes</taxon>
        <taxon>Agaricomycetidae</taxon>
        <taxon>Atheliales</taxon>
        <taxon>Atheliaceae</taxon>
        <taxon>Piloderma</taxon>
    </lineage>
</organism>
<sequence length="54" mass="6010">MAQQRRSPVLPSTPEEEIPAPAAERVSTMLLCPLISSRVRWIYGGDRSEVRGSK</sequence>
<name>A0A0C3EJE1_PILCF</name>
<proteinExistence type="predicted"/>
<reference evidence="2 3" key="1">
    <citation type="submission" date="2014-04" db="EMBL/GenBank/DDBJ databases">
        <authorList>
            <consortium name="DOE Joint Genome Institute"/>
            <person name="Kuo A."/>
            <person name="Tarkka M."/>
            <person name="Buscot F."/>
            <person name="Kohler A."/>
            <person name="Nagy L.G."/>
            <person name="Floudas D."/>
            <person name="Copeland A."/>
            <person name="Barry K.W."/>
            <person name="Cichocki N."/>
            <person name="Veneault-Fourrey C."/>
            <person name="LaButti K."/>
            <person name="Lindquist E.A."/>
            <person name="Lipzen A."/>
            <person name="Lundell T."/>
            <person name="Morin E."/>
            <person name="Murat C."/>
            <person name="Sun H."/>
            <person name="Tunlid A."/>
            <person name="Henrissat B."/>
            <person name="Grigoriev I.V."/>
            <person name="Hibbett D.S."/>
            <person name="Martin F."/>
            <person name="Nordberg H.P."/>
            <person name="Cantor M.N."/>
            <person name="Hua S.X."/>
        </authorList>
    </citation>
    <scope>NUCLEOTIDE SEQUENCE [LARGE SCALE GENOMIC DNA]</scope>
    <source>
        <strain evidence="2 3">F 1598</strain>
    </source>
</reference>
<evidence type="ECO:0000313" key="3">
    <source>
        <dbReference type="Proteomes" id="UP000054166"/>
    </source>
</evidence>
<protein>
    <submittedName>
        <fullName evidence="2">Uncharacterized protein</fullName>
    </submittedName>
</protein>
<dbReference type="InParanoid" id="A0A0C3EJE1"/>
<dbReference type="Proteomes" id="UP000054166">
    <property type="component" value="Unassembled WGS sequence"/>
</dbReference>
<evidence type="ECO:0000313" key="2">
    <source>
        <dbReference type="EMBL" id="KIM72745.1"/>
    </source>
</evidence>
<evidence type="ECO:0000256" key="1">
    <source>
        <dbReference type="SAM" id="MobiDB-lite"/>
    </source>
</evidence>
<dbReference type="AlphaFoldDB" id="A0A0C3EJE1"/>
<accession>A0A0C3EJE1</accession>
<keyword evidence="3" id="KW-1185">Reference proteome</keyword>
<reference evidence="3" key="2">
    <citation type="submission" date="2015-01" db="EMBL/GenBank/DDBJ databases">
        <title>Evolutionary Origins and Diversification of the Mycorrhizal Mutualists.</title>
        <authorList>
            <consortium name="DOE Joint Genome Institute"/>
            <consortium name="Mycorrhizal Genomics Consortium"/>
            <person name="Kohler A."/>
            <person name="Kuo A."/>
            <person name="Nagy L.G."/>
            <person name="Floudas D."/>
            <person name="Copeland A."/>
            <person name="Barry K.W."/>
            <person name="Cichocki N."/>
            <person name="Veneault-Fourrey C."/>
            <person name="LaButti K."/>
            <person name="Lindquist E.A."/>
            <person name="Lipzen A."/>
            <person name="Lundell T."/>
            <person name="Morin E."/>
            <person name="Murat C."/>
            <person name="Riley R."/>
            <person name="Ohm R."/>
            <person name="Sun H."/>
            <person name="Tunlid A."/>
            <person name="Henrissat B."/>
            <person name="Grigoriev I.V."/>
            <person name="Hibbett D.S."/>
            <person name="Martin F."/>
        </authorList>
    </citation>
    <scope>NUCLEOTIDE SEQUENCE [LARGE SCALE GENOMIC DNA]</scope>
    <source>
        <strain evidence="3">F 1598</strain>
    </source>
</reference>
<dbReference type="EMBL" id="KN833109">
    <property type="protein sequence ID" value="KIM72745.1"/>
    <property type="molecule type" value="Genomic_DNA"/>
</dbReference>
<gene>
    <name evidence="2" type="ORF">PILCRDRAFT_829584</name>
</gene>